<evidence type="ECO:0000259" key="6">
    <source>
        <dbReference type="PROSITE" id="PS50929"/>
    </source>
</evidence>
<reference evidence="7 8" key="1">
    <citation type="submission" date="2016-10" db="EMBL/GenBank/DDBJ databases">
        <authorList>
            <person name="de Groot N.N."/>
        </authorList>
    </citation>
    <scope>NUCLEOTIDE SEQUENCE [LARGE SCALE GENOMIC DNA]</scope>
    <source>
        <strain evidence="7 8">DSM 17890</strain>
    </source>
</reference>
<feature type="transmembrane region" description="Helical" evidence="5">
    <location>
        <begin position="93"/>
        <end position="111"/>
    </location>
</feature>
<proteinExistence type="predicted"/>
<dbReference type="InterPro" id="IPR011527">
    <property type="entry name" value="ABC1_TM_dom"/>
</dbReference>
<evidence type="ECO:0000256" key="1">
    <source>
        <dbReference type="ARBA" id="ARBA00004651"/>
    </source>
</evidence>
<gene>
    <name evidence="7" type="ORF">SAMN05444336_11429</name>
</gene>
<feature type="transmembrane region" description="Helical" evidence="5">
    <location>
        <begin position="141"/>
        <end position="163"/>
    </location>
</feature>
<comment type="subcellular location">
    <subcellularLocation>
        <location evidence="1">Cell membrane</location>
        <topology evidence="1">Multi-pass membrane protein</topology>
    </subcellularLocation>
</comment>
<dbReference type="RefSeq" id="WP_092685491.1">
    <property type="nucleotide sequence ID" value="NZ_FNMZ01000014.1"/>
</dbReference>
<keyword evidence="3 5" id="KW-1133">Transmembrane helix</keyword>
<dbReference type="Gene3D" id="1.20.1560.10">
    <property type="entry name" value="ABC transporter type 1, transmembrane domain"/>
    <property type="match status" value="2"/>
</dbReference>
<dbReference type="Proteomes" id="UP000199118">
    <property type="component" value="Unassembled WGS sequence"/>
</dbReference>
<dbReference type="SUPFAM" id="SSF90123">
    <property type="entry name" value="ABC transporter transmembrane region"/>
    <property type="match status" value="2"/>
</dbReference>
<feature type="transmembrane region" description="Helical" evidence="5">
    <location>
        <begin position="240"/>
        <end position="259"/>
    </location>
</feature>
<feature type="transmembrane region" description="Helical" evidence="5">
    <location>
        <begin position="322"/>
        <end position="342"/>
    </location>
</feature>
<evidence type="ECO:0000256" key="3">
    <source>
        <dbReference type="ARBA" id="ARBA00022989"/>
    </source>
</evidence>
<evidence type="ECO:0000256" key="4">
    <source>
        <dbReference type="ARBA" id="ARBA00023136"/>
    </source>
</evidence>
<dbReference type="PROSITE" id="PS50929">
    <property type="entry name" value="ABC_TM1F"/>
    <property type="match status" value="1"/>
</dbReference>
<name>A0A1H3FW29_9RHOB</name>
<dbReference type="AlphaFoldDB" id="A0A1H3FW29"/>
<sequence>MDATFLFQIPHDLMHAVAHAVGHEITADTPGWVHPVFHLTLVWAPIALAALALWRLVSALRARGRPAGAAPPPVPGFEPGVYAFVLRWTRAELPLLLGLSLAALPVLYAALELPKLIVNRAIDAEGFPLTAGLWSFDQLEFLFLLCALYLVAVMTSGALKFAINVAKGRVGERVLRRLRLTIYRRWRAGAGGPRRGETIPLIAQEVEPIGGFAAEAIVLPVFQGGTFLTILAFMFMQDPVLGAAAVSLLPVQLVVIPRLQRRVNRLARARVAEMRTLGGELAGQSLRPEARLGLAPREGLADVCGGFRRIESIRRNLQREKFFMKSVSNFLASLTPFFFYAIGGWLVIEGRLTLGALVAVLAAYKDFSAPLRELLRHYQAVEDVRVRYQELLAHLAPARTAPASALSPASREPCPMETA</sequence>
<dbReference type="GO" id="GO:0140359">
    <property type="term" value="F:ABC-type transporter activity"/>
    <property type="evidence" value="ECO:0007669"/>
    <property type="project" value="InterPro"/>
</dbReference>
<keyword evidence="2 5" id="KW-0812">Transmembrane</keyword>
<feature type="transmembrane region" description="Helical" evidence="5">
    <location>
        <begin position="36"/>
        <end position="57"/>
    </location>
</feature>
<protein>
    <recommendedName>
        <fullName evidence="6">ABC transmembrane type-1 domain-containing protein</fullName>
    </recommendedName>
</protein>
<dbReference type="STRING" id="356660.SAMN05444336_11429"/>
<dbReference type="EMBL" id="FNMZ01000014">
    <property type="protein sequence ID" value="SDX94374.1"/>
    <property type="molecule type" value="Genomic_DNA"/>
</dbReference>
<accession>A0A1H3FW29</accession>
<feature type="transmembrane region" description="Helical" evidence="5">
    <location>
        <begin position="212"/>
        <end position="234"/>
    </location>
</feature>
<dbReference type="InterPro" id="IPR036640">
    <property type="entry name" value="ABC1_TM_sf"/>
</dbReference>
<organism evidence="7 8">
    <name type="scientific">Albimonas donghaensis</name>
    <dbReference type="NCBI Taxonomy" id="356660"/>
    <lineage>
        <taxon>Bacteria</taxon>
        <taxon>Pseudomonadati</taxon>
        <taxon>Pseudomonadota</taxon>
        <taxon>Alphaproteobacteria</taxon>
        <taxon>Rhodobacterales</taxon>
        <taxon>Paracoccaceae</taxon>
        <taxon>Albimonas</taxon>
    </lineage>
</organism>
<evidence type="ECO:0000313" key="8">
    <source>
        <dbReference type="Proteomes" id="UP000199118"/>
    </source>
</evidence>
<evidence type="ECO:0000256" key="2">
    <source>
        <dbReference type="ARBA" id="ARBA00022692"/>
    </source>
</evidence>
<dbReference type="GO" id="GO:0005524">
    <property type="term" value="F:ATP binding"/>
    <property type="evidence" value="ECO:0007669"/>
    <property type="project" value="InterPro"/>
</dbReference>
<keyword evidence="4 5" id="KW-0472">Membrane</keyword>
<dbReference type="OrthoDB" id="9760920at2"/>
<evidence type="ECO:0000313" key="7">
    <source>
        <dbReference type="EMBL" id="SDX94374.1"/>
    </source>
</evidence>
<dbReference type="GO" id="GO:0005886">
    <property type="term" value="C:plasma membrane"/>
    <property type="evidence" value="ECO:0007669"/>
    <property type="project" value="UniProtKB-SubCell"/>
</dbReference>
<feature type="domain" description="ABC transmembrane type-1" evidence="6">
    <location>
        <begin position="116"/>
        <end position="383"/>
    </location>
</feature>
<evidence type="ECO:0000256" key="5">
    <source>
        <dbReference type="SAM" id="Phobius"/>
    </source>
</evidence>
<keyword evidence="8" id="KW-1185">Reference proteome</keyword>